<name>A0AAD5CZ26_AMBAR</name>
<dbReference type="Proteomes" id="UP001206925">
    <property type="component" value="Unassembled WGS sequence"/>
</dbReference>
<reference evidence="1" key="1">
    <citation type="submission" date="2022-06" db="EMBL/GenBank/DDBJ databases">
        <title>Uncovering the hologenomic basis of an extraordinary plant invasion.</title>
        <authorList>
            <person name="Bieker V.C."/>
            <person name="Martin M.D."/>
            <person name="Gilbert T."/>
            <person name="Hodgins K."/>
            <person name="Battlay P."/>
            <person name="Petersen B."/>
            <person name="Wilson J."/>
        </authorList>
    </citation>
    <scope>NUCLEOTIDE SEQUENCE</scope>
    <source>
        <strain evidence="1">AA19_3_7</strain>
        <tissue evidence="1">Leaf</tissue>
    </source>
</reference>
<sequence>MLSRRNKACDFKNMQAMQNPVRSFTQSPSSLSFPHCPFWRRDQEKIRERIQRRHHEHTRIW</sequence>
<dbReference type="EMBL" id="JAMZMK010006115">
    <property type="protein sequence ID" value="KAI7750614.1"/>
    <property type="molecule type" value="Genomic_DNA"/>
</dbReference>
<gene>
    <name evidence="1" type="ORF">M8C21_023320</name>
</gene>
<keyword evidence="2" id="KW-1185">Reference proteome</keyword>
<proteinExistence type="predicted"/>
<dbReference type="AlphaFoldDB" id="A0AAD5CZ26"/>
<accession>A0AAD5CZ26</accession>
<evidence type="ECO:0000313" key="1">
    <source>
        <dbReference type="EMBL" id="KAI7750614.1"/>
    </source>
</evidence>
<comment type="caution">
    <text evidence="1">The sequence shown here is derived from an EMBL/GenBank/DDBJ whole genome shotgun (WGS) entry which is preliminary data.</text>
</comment>
<protein>
    <submittedName>
        <fullName evidence="1">Uncharacterized protein</fullName>
    </submittedName>
</protein>
<organism evidence="1 2">
    <name type="scientific">Ambrosia artemisiifolia</name>
    <name type="common">Common ragweed</name>
    <dbReference type="NCBI Taxonomy" id="4212"/>
    <lineage>
        <taxon>Eukaryota</taxon>
        <taxon>Viridiplantae</taxon>
        <taxon>Streptophyta</taxon>
        <taxon>Embryophyta</taxon>
        <taxon>Tracheophyta</taxon>
        <taxon>Spermatophyta</taxon>
        <taxon>Magnoliopsida</taxon>
        <taxon>eudicotyledons</taxon>
        <taxon>Gunneridae</taxon>
        <taxon>Pentapetalae</taxon>
        <taxon>asterids</taxon>
        <taxon>campanulids</taxon>
        <taxon>Asterales</taxon>
        <taxon>Asteraceae</taxon>
        <taxon>Asteroideae</taxon>
        <taxon>Heliantheae alliance</taxon>
        <taxon>Heliantheae</taxon>
        <taxon>Ambrosia</taxon>
    </lineage>
</organism>
<evidence type="ECO:0000313" key="2">
    <source>
        <dbReference type="Proteomes" id="UP001206925"/>
    </source>
</evidence>